<reference evidence="1" key="1">
    <citation type="submission" date="2018-05" db="EMBL/GenBank/DDBJ databases">
        <authorList>
            <person name="Lanie J.A."/>
            <person name="Ng W.-L."/>
            <person name="Kazmierczak K.M."/>
            <person name="Andrzejewski T.M."/>
            <person name="Davidsen T.M."/>
            <person name="Wayne K.J."/>
            <person name="Tettelin H."/>
            <person name="Glass J.I."/>
            <person name="Rusch D."/>
            <person name="Podicherti R."/>
            <person name="Tsui H.-C.T."/>
            <person name="Winkler M.E."/>
        </authorList>
    </citation>
    <scope>NUCLEOTIDE SEQUENCE</scope>
</reference>
<accession>A0A382SVT6</accession>
<sequence length="50" mass="5667">MLSKYFGEHPSLCLVVSGVIGHLTIQRFDDQVLDEKVYSSCYVAFNVKTK</sequence>
<organism evidence="1">
    <name type="scientific">marine metagenome</name>
    <dbReference type="NCBI Taxonomy" id="408172"/>
    <lineage>
        <taxon>unclassified sequences</taxon>
        <taxon>metagenomes</taxon>
        <taxon>ecological metagenomes</taxon>
    </lineage>
</organism>
<name>A0A382SVT6_9ZZZZ</name>
<proteinExistence type="predicted"/>
<protein>
    <submittedName>
        <fullName evidence="1">Uncharacterized protein</fullName>
    </submittedName>
</protein>
<dbReference type="EMBL" id="UINC01131367">
    <property type="protein sequence ID" value="SVD13031.1"/>
    <property type="molecule type" value="Genomic_DNA"/>
</dbReference>
<gene>
    <name evidence="1" type="ORF">METZ01_LOCUS365885</name>
</gene>
<evidence type="ECO:0000313" key="1">
    <source>
        <dbReference type="EMBL" id="SVD13031.1"/>
    </source>
</evidence>
<dbReference type="AlphaFoldDB" id="A0A382SVT6"/>